<evidence type="ECO:0000313" key="2">
    <source>
        <dbReference type="EMBL" id="MFC0685146.1"/>
    </source>
</evidence>
<evidence type="ECO:0000256" key="1">
    <source>
        <dbReference type="SAM" id="MobiDB-lite"/>
    </source>
</evidence>
<feature type="compositionally biased region" description="Pro residues" evidence="1">
    <location>
        <begin position="118"/>
        <end position="127"/>
    </location>
</feature>
<dbReference type="EC" id="2.8.2.-" evidence="2"/>
<protein>
    <submittedName>
        <fullName evidence="2">Sulfotransferase</fullName>
        <ecNumber evidence="2">2.8.2.-</ecNumber>
    </submittedName>
</protein>
<dbReference type="PANTHER" id="PTHR36451">
    <property type="entry name" value="PAPS-DEPENDENT SULFOTRANSFERASE STF3"/>
    <property type="match status" value="1"/>
</dbReference>
<dbReference type="InterPro" id="IPR027417">
    <property type="entry name" value="P-loop_NTPase"/>
</dbReference>
<reference evidence="2 3" key="1">
    <citation type="submission" date="2024-09" db="EMBL/GenBank/DDBJ databases">
        <authorList>
            <person name="Sun Q."/>
            <person name="Mori K."/>
        </authorList>
    </citation>
    <scope>NUCLEOTIDE SEQUENCE [LARGE SCALE GENOMIC DNA]</scope>
    <source>
        <strain evidence="2 3">CICC 11035S</strain>
    </source>
</reference>
<proteinExistence type="predicted"/>
<comment type="caution">
    <text evidence="2">The sequence shown here is derived from an EMBL/GenBank/DDBJ whole genome shotgun (WGS) entry which is preliminary data.</text>
</comment>
<dbReference type="Proteomes" id="UP001589858">
    <property type="component" value="Unassembled WGS sequence"/>
</dbReference>
<dbReference type="EMBL" id="JBHLTM010000041">
    <property type="protein sequence ID" value="MFC0685146.1"/>
    <property type="molecule type" value="Genomic_DNA"/>
</dbReference>
<dbReference type="SUPFAM" id="SSF52540">
    <property type="entry name" value="P-loop containing nucleoside triphosphate hydrolases"/>
    <property type="match status" value="1"/>
</dbReference>
<dbReference type="InterPro" id="IPR052736">
    <property type="entry name" value="Stf3_sulfotransferase"/>
</dbReference>
<evidence type="ECO:0000313" key="3">
    <source>
        <dbReference type="Proteomes" id="UP001589858"/>
    </source>
</evidence>
<dbReference type="PANTHER" id="PTHR36451:SF1">
    <property type="entry name" value="OMEGA-HYDROXY-BETA-DIHYDROMENAQUINONE-9 SULFOTRANSFERASE STF3"/>
    <property type="match status" value="1"/>
</dbReference>
<dbReference type="RefSeq" id="WP_267223793.1">
    <property type="nucleotide sequence ID" value="NZ_JAPCWC010000027.1"/>
</dbReference>
<organism evidence="2 3">
    <name type="scientific">Novosphingobium clariflavum</name>
    <dbReference type="NCBI Taxonomy" id="2029884"/>
    <lineage>
        <taxon>Bacteria</taxon>
        <taxon>Pseudomonadati</taxon>
        <taxon>Pseudomonadota</taxon>
        <taxon>Alphaproteobacteria</taxon>
        <taxon>Sphingomonadales</taxon>
        <taxon>Sphingomonadaceae</taxon>
        <taxon>Novosphingobium</taxon>
    </lineage>
</organism>
<keyword evidence="2" id="KW-0808">Transferase</keyword>
<name>A0ABV6S7D0_9SPHN</name>
<feature type="region of interest" description="Disordered" evidence="1">
    <location>
        <begin position="118"/>
        <end position="137"/>
    </location>
</feature>
<keyword evidence="3" id="KW-1185">Reference proteome</keyword>
<dbReference type="Pfam" id="PF13469">
    <property type="entry name" value="Sulfotransfer_3"/>
    <property type="match status" value="1"/>
</dbReference>
<sequence>MQDHKELIEDAQRQTGLNDFGPDSFREGLEILSDSLRREARLNTVGERALTERIGLHLRQRLLIEDWYRRHPEIEDEQIVAPLFGVSLPRTGSSALSYLLASDPGIRYLRVWESAQPCPPPSTVPAPDPRRGVAATSGDALLKGGKRTPSGIDGAMECQDLMALDFKSQIFQAFARIPRYSDWLLETDLNDTYAYQKRTLKLLQWGEPARAWRLKAPTHMLYLDALTAAFPDARFVMTHRDPAEVILSVAAVYADIIGTFTDHIDMPYLGELNLRCWSEAMNRAIAFREGGQDHRFFDIHFRAMHQDPLGEVRALYAWLGEEVSPAFADAMAEWWADNAQAERMGKPDPARFGLDPAAVRQRFAPYLQRMEQWAPSGAAA</sequence>
<gene>
    <name evidence="2" type="ORF">ACFFF8_11105</name>
</gene>
<dbReference type="GO" id="GO:0016740">
    <property type="term" value="F:transferase activity"/>
    <property type="evidence" value="ECO:0007669"/>
    <property type="project" value="UniProtKB-KW"/>
</dbReference>
<accession>A0ABV6S7D0</accession>
<dbReference type="Gene3D" id="3.40.50.300">
    <property type="entry name" value="P-loop containing nucleotide triphosphate hydrolases"/>
    <property type="match status" value="1"/>
</dbReference>